<dbReference type="PIRSF" id="PIRSF010376">
    <property type="entry name" value="IspE"/>
    <property type="match status" value="1"/>
</dbReference>
<feature type="domain" description="GHMP kinase C-terminal" evidence="11">
    <location>
        <begin position="173"/>
        <end position="225"/>
    </location>
</feature>
<reference evidence="12 13" key="1">
    <citation type="submission" date="2019-09" db="EMBL/GenBank/DDBJ databases">
        <authorList>
            <person name="Cremers G."/>
        </authorList>
    </citation>
    <scope>NUCLEOTIDE SEQUENCE [LARGE SCALE GENOMIC DNA]</scope>
    <source>
        <strain evidence="12">4A</strain>
    </source>
</reference>
<protein>
    <recommendedName>
        <fullName evidence="3 9">4-diphosphocytidyl-2-C-methyl-D-erythritol kinase</fullName>
        <shortName evidence="9">CMK</shortName>
        <ecNumber evidence="2 9">2.7.1.148</ecNumber>
    </recommendedName>
    <alternativeName>
        <fullName evidence="8 9">4-(cytidine-5'-diphospho)-2-C-methyl-D-erythritol kinase</fullName>
    </alternativeName>
</protein>
<feature type="binding site" evidence="9">
    <location>
        <begin position="63"/>
        <end position="73"/>
    </location>
    <ligand>
        <name>ATP</name>
        <dbReference type="ChEBI" id="CHEBI:30616"/>
    </ligand>
</feature>
<feature type="active site" evidence="9">
    <location>
        <position position="105"/>
    </location>
</feature>
<keyword evidence="9" id="KW-0414">Isoprene biosynthesis</keyword>
<dbReference type="GO" id="GO:0050515">
    <property type="term" value="F:4-(cytidine 5'-diphospho)-2-C-methyl-D-erythritol kinase activity"/>
    <property type="evidence" value="ECO:0007669"/>
    <property type="project" value="UniProtKB-UniRule"/>
</dbReference>
<dbReference type="InterPro" id="IPR014721">
    <property type="entry name" value="Ribsml_uS5_D2-typ_fold_subgr"/>
</dbReference>
<evidence type="ECO:0000256" key="9">
    <source>
        <dbReference type="HAMAP-Rule" id="MF_00061"/>
    </source>
</evidence>
<dbReference type="AlphaFoldDB" id="A0A5E6MFG3"/>
<dbReference type="InterPro" id="IPR036554">
    <property type="entry name" value="GHMP_kinase_C_sf"/>
</dbReference>
<accession>A0A5E6MFG3</accession>
<dbReference type="PANTHER" id="PTHR43527">
    <property type="entry name" value="4-DIPHOSPHOCYTIDYL-2-C-METHYL-D-ERYTHRITOL KINASE, CHLOROPLASTIC"/>
    <property type="match status" value="1"/>
</dbReference>
<comment type="catalytic activity">
    <reaction evidence="9">
        <text>4-CDP-2-C-methyl-D-erythritol + ATP = 4-CDP-2-C-methyl-D-erythritol 2-phosphate + ADP + H(+)</text>
        <dbReference type="Rhea" id="RHEA:18437"/>
        <dbReference type="ChEBI" id="CHEBI:15378"/>
        <dbReference type="ChEBI" id="CHEBI:30616"/>
        <dbReference type="ChEBI" id="CHEBI:57823"/>
        <dbReference type="ChEBI" id="CHEBI:57919"/>
        <dbReference type="ChEBI" id="CHEBI:456216"/>
        <dbReference type="EC" id="2.7.1.148"/>
    </reaction>
</comment>
<dbReference type="InterPro" id="IPR020568">
    <property type="entry name" value="Ribosomal_Su5_D2-typ_SF"/>
</dbReference>
<dbReference type="Pfam" id="PF08544">
    <property type="entry name" value="GHMP_kinases_C"/>
    <property type="match status" value="1"/>
</dbReference>
<evidence type="ECO:0000256" key="4">
    <source>
        <dbReference type="ARBA" id="ARBA00022679"/>
    </source>
</evidence>
<sequence>MAPISLGDRLRIASHPGPEISFRCDDPRLPAGEDNLVCRAVRLFADSFGLLRGLTISLEKRLPSGAGLGGGSSDAAAALLALRSHLGYPSSRDDLLPLASTLGSDVPFFLVQKPALCRGRGEIVSPEPWLGPRHGLLLFPGFPVPTPWAYQAYARTPRPGEERGTPPWGPVRNDLEPVVFEKYLWLAIARNWLQEQAGAKLAMMSGSGSSVFGLWESLPGPELARRARLFFGPEAWIRTFSILSDEASQDLPDLPAPTG</sequence>
<dbReference type="SUPFAM" id="SSF55060">
    <property type="entry name" value="GHMP Kinase, C-terminal domain"/>
    <property type="match status" value="1"/>
</dbReference>
<dbReference type="SUPFAM" id="SSF54211">
    <property type="entry name" value="Ribosomal protein S5 domain 2-like"/>
    <property type="match status" value="1"/>
</dbReference>
<dbReference type="PANTHER" id="PTHR43527:SF2">
    <property type="entry name" value="4-DIPHOSPHOCYTIDYL-2-C-METHYL-D-ERYTHRITOL KINASE, CHLOROPLASTIC"/>
    <property type="match status" value="1"/>
</dbReference>
<name>A0A5E6MFG3_9BACT</name>
<dbReference type="EMBL" id="CABFVA020000122">
    <property type="protein sequence ID" value="VVM08237.1"/>
    <property type="molecule type" value="Genomic_DNA"/>
</dbReference>
<dbReference type="GO" id="GO:0019288">
    <property type="term" value="P:isopentenyl diphosphate biosynthetic process, methylerythritol 4-phosphate pathway"/>
    <property type="evidence" value="ECO:0007669"/>
    <property type="project" value="UniProtKB-UniRule"/>
</dbReference>
<dbReference type="Gene3D" id="3.30.70.890">
    <property type="entry name" value="GHMP kinase, C-terminal domain"/>
    <property type="match status" value="1"/>
</dbReference>
<dbReference type="InterPro" id="IPR013750">
    <property type="entry name" value="GHMP_kinase_C_dom"/>
</dbReference>
<keyword evidence="6 9" id="KW-0418">Kinase</keyword>
<dbReference type="Gene3D" id="3.30.230.10">
    <property type="match status" value="1"/>
</dbReference>
<comment type="caution">
    <text evidence="9">Lacks conserved residue(s) required for the propagation of feature annotation.</text>
</comment>
<evidence type="ECO:0000256" key="5">
    <source>
        <dbReference type="ARBA" id="ARBA00022741"/>
    </source>
</evidence>
<evidence type="ECO:0000256" key="6">
    <source>
        <dbReference type="ARBA" id="ARBA00022777"/>
    </source>
</evidence>
<dbReference type="InterPro" id="IPR004424">
    <property type="entry name" value="IspE"/>
</dbReference>
<dbReference type="UniPathway" id="UPA00056">
    <property type="reaction ID" value="UER00094"/>
</dbReference>
<dbReference type="HAMAP" id="MF_00061">
    <property type="entry name" value="IspE"/>
    <property type="match status" value="1"/>
</dbReference>
<proteinExistence type="inferred from homology"/>
<keyword evidence="4 9" id="KW-0808">Transferase</keyword>
<dbReference type="InterPro" id="IPR006204">
    <property type="entry name" value="GHMP_kinase_N_dom"/>
</dbReference>
<evidence type="ECO:0000259" key="10">
    <source>
        <dbReference type="Pfam" id="PF00288"/>
    </source>
</evidence>
<evidence type="ECO:0000256" key="2">
    <source>
        <dbReference type="ARBA" id="ARBA00012052"/>
    </source>
</evidence>
<dbReference type="Pfam" id="PF00288">
    <property type="entry name" value="GHMP_kinases_N"/>
    <property type="match status" value="1"/>
</dbReference>
<evidence type="ECO:0000256" key="3">
    <source>
        <dbReference type="ARBA" id="ARBA00017473"/>
    </source>
</evidence>
<evidence type="ECO:0000313" key="12">
    <source>
        <dbReference type="EMBL" id="VVM08237.1"/>
    </source>
</evidence>
<dbReference type="Proteomes" id="UP000334923">
    <property type="component" value="Unassembled WGS sequence"/>
</dbReference>
<evidence type="ECO:0000256" key="1">
    <source>
        <dbReference type="ARBA" id="ARBA00009684"/>
    </source>
</evidence>
<feature type="domain" description="GHMP kinase N-terminal" evidence="10">
    <location>
        <begin position="35"/>
        <end position="111"/>
    </location>
</feature>
<gene>
    <name evidence="9 12" type="primary">ispE</name>
    <name evidence="12" type="ORF">MAMT_02215</name>
</gene>
<evidence type="ECO:0000259" key="11">
    <source>
        <dbReference type="Pfam" id="PF08544"/>
    </source>
</evidence>
<dbReference type="GO" id="GO:0005524">
    <property type="term" value="F:ATP binding"/>
    <property type="evidence" value="ECO:0007669"/>
    <property type="project" value="UniProtKB-UniRule"/>
</dbReference>
<dbReference type="EC" id="2.7.1.148" evidence="2 9"/>
<evidence type="ECO:0000256" key="8">
    <source>
        <dbReference type="ARBA" id="ARBA00032554"/>
    </source>
</evidence>
<dbReference type="GO" id="GO:0016114">
    <property type="term" value="P:terpenoid biosynthetic process"/>
    <property type="evidence" value="ECO:0007669"/>
    <property type="project" value="InterPro"/>
</dbReference>
<comment type="similarity">
    <text evidence="1 9">Belongs to the GHMP kinase family. IspE subfamily.</text>
</comment>
<organism evidence="12 13">
    <name type="scientific">Methylacidimicrobium tartarophylax</name>
    <dbReference type="NCBI Taxonomy" id="1041768"/>
    <lineage>
        <taxon>Bacteria</taxon>
        <taxon>Pseudomonadati</taxon>
        <taxon>Verrucomicrobiota</taxon>
        <taxon>Methylacidimicrobium</taxon>
    </lineage>
</organism>
<keyword evidence="13" id="KW-1185">Reference proteome</keyword>
<comment type="function">
    <text evidence="9">Catalyzes the phosphorylation of the position 2 hydroxy group of 4-diphosphocytidyl-2C-methyl-D-erythritol.</text>
</comment>
<evidence type="ECO:0000313" key="13">
    <source>
        <dbReference type="Proteomes" id="UP000334923"/>
    </source>
</evidence>
<comment type="pathway">
    <text evidence="9">Isoprenoid biosynthesis; isopentenyl diphosphate biosynthesis via DXP pathway; isopentenyl diphosphate from 1-deoxy-D-xylulose 5-phosphate: step 3/6.</text>
</comment>
<keyword evidence="5 9" id="KW-0547">Nucleotide-binding</keyword>
<evidence type="ECO:0000256" key="7">
    <source>
        <dbReference type="ARBA" id="ARBA00022840"/>
    </source>
</evidence>
<keyword evidence="7 9" id="KW-0067">ATP-binding</keyword>